<dbReference type="OrthoDB" id="9768696at2"/>
<dbReference type="EMBL" id="MWZD01000017">
    <property type="protein sequence ID" value="PRI10794.1"/>
    <property type="molecule type" value="Genomic_DNA"/>
</dbReference>
<keyword evidence="1" id="KW-0547">Nucleotide-binding</keyword>
<evidence type="ECO:0000256" key="1">
    <source>
        <dbReference type="ARBA" id="ARBA00022741"/>
    </source>
</evidence>
<evidence type="ECO:0000313" key="8">
    <source>
        <dbReference type="Proteomes" id="UP000238650"/>
    </source>
</evidence>
<dbReference type="SMART" id="SM00796">
    <property type="entry name" value="AHS1"/>
    <property type="match status" value="1"/>
</dbReference>
<dbReference type="InterPro" id="IPR029000">
    <property type="entry name" value="Cyclophilin-like_dom_sf"/>
</dbReference>
<evidence type="ECO:0000259" key="5">
    <source>
        <dbReference type="SMART" id="SM00796"/>
    </source>
</evidence>
<organism evidence="7 8">
    <name type="scientific">Leucobacter massiliensis</name>
    <dbReference type="NCBI Taxonomy" id="1686285"/>
    <lineage>
        <taxon>Bacteria</taxon>
        <taxon>Bacillati</taxon>
        <taxon>Actinomycetota</taxon>
        <taxon>Actinomycetes</taxon>
        <taxon>Micrococcales</taxon>
        <taxon>Microbacteriaceae</taxon>
        <taxon>Leucobacter</taxon>
    </lineage>
</organism>
<dbReference type="Proteomes" id="UP000238650">
    <property type="component" value="Unassembled WGS sequence"/>
</dbReference>
<feature type="compositionally biased region" description="Pro residues" evidence="4">
    <location>
        <begin position="455"/>
        <end position="473"/>
    </location>
</feature>
<dbReference type="InterPro" id="IPR052708">
    <property type="entry name" value="PxpC"/>
</dbReference>
<dbReference type="SUPFAM" id="SSF160467">
    <property type="entry name" value="PH0987 N-terminal domain-like"/>
    <property type="match status" value="1"/>
</dbReference>
<evidence type="ECO:0000313" key="7">
    <source>
        <dbReference type="EMBL" id="PRI10794.1"/>
    </source>
</evidence>
<evidence type="ECO:0008006" key="9">
    <source>
        <dbReference type="Google" id="ProtNLM"/>
    </source>
</evidence>
<dbReference type="GO" id="GO:0005524">
    <property type="term" value="F:ATP binding"/>
    <property type="evidence" value="ECO:0007669"/>
    <property type="project" value="UniProtKB-KW"/>
</dbReference>
<dbReference type="InterPro" id="IPR003778">
    <property type="entry name" value="CT_A_B"/>
</dbReference>
<accession>A0A2S9QMH2</accession>
<name>A0A2S9QMH2_9MICO</name>
<comment type="caution">
    <text evidence="7">The sequence shown here is derived from an EMBL/GenBank/DDBJ whole genome shotgun (WGS) entry which is preliminary data.</text>
</comment>
<keyword evidence="2" id="KW-0378">Hydrolase</keyword>
<dbReference type="Gene3D" id="3.30.1360.40">
    <property type="match status" value="1"/>
</dbReference>
<evidence type="ECO:0000256" key="3">
    <source>
        <dbReference type="ARBA" id="ARBA00022840"/>
    </source>
</evidence>
<dbReference type="SUPFAM" id="SSF50891">
    <property type="entry name" value="Cyclophilin-like"/>
    <property type="match status" value="2"/>
</dbReference>
<dbReference type="PANTHER" id="PTHR43309">
    <property type="entry name" value="5-OXOPROLINASE SUBUNIT C"/>
    <property type="match status" value="1"/>
</dbReference>
<sequence>MADRDAAGAVHAAAAKAGDRAPGADGSAAGSRILPVGDRAILIELPDLPAVLATAAAIRSLALPGVIDVVPAARTVLVRCANRASARSAARAAQRIGVRDEPPVSGGREVRIDVVYDGADLRAVGELTGLGVAGVISAHTGTPWRAAFGGFAPGFVYLSGGAPRLDVPRLDSPRTAVPAGSVALAGGFSAVYPAESPGGWRLLGRTARRMWDERRDPPALIAPGDAVRFRAVREAITVRDPAPGRSGERDAAPPGAAVLGTLTVLDPGLLTLVQDAGRPGHAAVGVTASGALDRGALRRANLAVGNPPDAAGLESLNGGLVLRAERAVRAAVWVTRATVENAEGAPLHPVEPGTAVSLAPGECIRLATPESGLRGYLAVHGGIAAPRTLGSAASDTLSGLGPPPLRRGDSLAVGATPGPDPGALSSLPGDSDPEPGPRSSPGDPESELGTAAAPRPGPEPGPPRDAAEPPRPAGPAVLRFVPGPREDWFTPEARAAFAAQCWTVTPRSDRVGLRLDGPPLARARAEELPSEGVVRGSVQVPPDGRPVLFLADHPVTGGYPVIGTVIDADLDRAAQLRPGEPLRFAPVDPDRPGAIPQAQQPISAERVAFSLELDGRRTQLAVSGAVAAALQQLLDSPDEGPLREALAAILRGCGPVG</sequence>
<evidence type="ECO:0000256" key="4">
    <source>
        <dbReference type="SAM" id="MobiDB-lite"/>
    </source>
</evidence>
<dbReference type="RefSeq" id="WP_105805259.1">
    <property type="nucleotide sequence ID" value="NZ_MWZD01000017.1"/>
</dbReference>
<dbReference type="Pfam" id="PF02626">
    <property type="entry name" value="CT_A_B"/>
    <property type="match status" value="1"/>
</dbReference>
<dbReference type="InterPro" id="IPR003833">
    <property type="entry name" value="CT_C_D"/>
</dbReference>
<dbReference type="GO" id="GO:0016787">
    <property type="term" value="F:hydrolase activity"/>
    <property type="evidence" value="ECO:0007669"/>
    <property type="project" value="UniProtKB-KW"/>
</dbReference>
<protein>
    <recommendedName>
        <fullName evidence="9">Urea amidolyase</fullName>
    </recommendedName>
</protein>
<keyword evidence="3" id="KW-0067">ATP-binding</keyword>
<dbReference type="SMART" id="SM00797">
    <property type="entry name" value="AHS2"/>
    <property type="match status" value="1"/>
</dbReference>
<dbReference type="AlphaFoldDB" id="A0A2S9QMH2"/>
<evidence type="ECO:0000259" key="6">
    <source>
        <dbReference type="SMART" id="SM00797"/>
    </source>
</evidence>
<proteinExistence type="predicted"/>
<feature type="region of interest" description="Disordered" evidence="4">
    <location>
        <begin position="393"/>
        <end position="478"/>
    </location>
</feature>
<evidence type="ECO:0000256" key="2">
    <source>
        <dbReference type="ARBA" id="ARBA00022801"/>
    </source>
</evidence>
<feature type="domain" description="Carboxyltransferase" evidence="5">
    <location>
        <begin position="31"/>
        <end position="221"/>
    </location>
</feature>
<reference evidence="7 8" key="1">
    <citation type="journal article" date="2017" name="New Microbes New Infect">
        <title>Genome sequence of 'Leucobacter massiliensis' sp. nov. isolated from human pharynx after travel to the 2014 Hajj.</title>
        <authorList>
            <person name="Leangapichart T."/>
            <person name="Gautret P."/>
            <person name="Nguyen T.T."/>
            <person name="Armstrong N."/>
            <person name="Rolain J.M."/>
        </authorList>
    </citation>
    <scope>NUCLEOTIDE SEQUENCE [LARGE SCALE GENOMIC DNA]</scope>
    <source>
        <strain evidence="7 8">122RC15</strain>
    </source>
</reference>
<dbReference type="Pfam" id="PF02682">
    <property type="entry name" value="CT_C_D"/>
    <property type="match status" value="1"/>
</dbReference>
<keyword evidence="8" id="KW-1185">Reference proteome</keyword>
<gene>
    <name evidence="7" type="ORF">B4915_07815</name>
</gene>
<dbReference type="PANTHER" id="PTHR43309:SF3">
    <property type="entry name" value="5-OXOPROLINASE SUBUNIT C"/>
    <property type="match status" value="1"/>
</dbReference>
<feature type="domain" description="Carboxyltransferase" evidence="6">
    <location>
        <begin position="283"/>
        <end position="602"/>
    </location>
</feature>
<dbReference type="Gene3D" id="2.40.100.10">
    <property type="entry name" value="Cyclophilin-like"/>
    <property type="match status" value="2"/>
</dbReference>